<dbReference type="OrthoDB" id="8079851at2"/>
<reference evidence="1 2" key="1">
    <citation type="submission" date="2017-04" db="EMBL/GenBank/DDBJ databases">
        <authorList>
            <person name="Afonso C.L."/>
            <person name="Miller P.J."/>
            <person name="Scott M.A."/>
            <person name="Spackman E."/>
            <person name="Goraichik I."/>
            <person name="Dimitrov K.M."/>
            <person name="Suarez D.L."/>
            <person name="Swayne D.E."/>
        </authorList>
    </citation>
    <scope>NUCLEOTIDE SEQUENCE [LARGE SCALE GENOMIC DNA]</scope>
    <source>
        <strain evidence="1 2">B5P</strain>
    </source>
</reference>
<proteinExistence type="predicted"/>
<accession>A0A1X7MT27</accession>
<dbReference type="RefSeq" id="WP_085462737.1">
    <property type="nucleotide sequence ID" value="NZ_FXBL01000004.1"/>
</dbReference>
<dbReference type="EMBL" id="FXBL01000004">
    <property type="protein sequence ID" value="SMH27491.1"/>
    <property type="molecule type" value="Genomic_DNA"/>
</dbReference>
<name>A0A1X7MT27_9HYPH</name>
<protein>
    <submittedName>
        <fullName evidence="1">Uncharacterized protein</fullName>
    </submittedName>
</protein>
<keyword evidence="2" id="KW-1185">Reference proteome</keyword>
<evidence type="ECO:0000313" key="2">
    <source>
        <dbReference type="Proteomes" id="UP000193083"/>
    </source>
</evidence>
<dbReference type="AlphaFoldDB" id="A0A1X7MT27"/>
<dbReference type="PROSITE" id="PS51257">
    <property type="entry name" value="PROKAR_LIPOPROTEIN"/>
    <property type="match status" value="1"/>
</dbReference>
<gene>
    <name evidence="1" type="ORF">SAMN02982922_0535</name>
</gene>
<evidence type="ECO:0000313" key="1">
    <source>
        <dbReference type="EMBL" id="SMH27491.1"/>
    </source>
</evidence>
<sequence>MQRHAVAGRAGSSLGRWFGGAVLAVACGWSPSALAADRWVTAEGEAAITLPEPLQAKGIAGAVLACAEQKWSLRLTLSPETAAPSGEAAAKLFVGAQVFETRATLENVTITVPVAGLAIARMKTGTRAKITIEGVEPALEAIFPLRGSKAAIEAAEPFCSKRDMSGYERIGLTPYSSYLLEAKELRKDEIELFRQATAAEPIVSAAKSVLPDGRSLLFVELCGSSWYYGASGCNVAAYSRLSDAAAWTQVYDAEGADLYLDNRTLVDGWPNLIALPKKGGGDEVLWAWDGEAYGVSDGDAVATGPGASQPESRQ</sequence>
<organism evidence="1 2">
    <name type="scientific">Mesorhizobium australicum</name>
    <dbReference type="NCBI Taxonomy" id="536018"/>
    <lineage>
        <taxon>Bacteria</taxon>
        <taxon>Pseudomonadati</taxon>
        <taxon>Pseudomonadota</taxon>
        <taxon>Alphaproteobacteria</taxon>
        <taxon>Hyphomicrobiales</taxon>
        <taxon>Phyllobacteriaceae</taxon>
        <taxon>Mesorhizobium</taxon>
    </lineage>
</organism>
<dbReference type="Proteomes" id="UP000193083">
    <property type="component" value="Unassembled WGS sequence"/>
</dbReference>